<evidence type="ECO:0000313" key="2">
    <source>
        <dbReference type="Proteomes" id="UP001202831"/>
    </source>
</evidence>
<name>A0ABT0N1S3_9GAMM</name>
<reference evidence="1 2" key="1">
    <citation type="submission" date="2022-01" db="EMBL/GenBank/DDBJ databases">
        <title>Whole genome-based taxonomy of the Shewanellaceae.</title>
        <authorList>
            <person name="Martin-Rodriguez A.J."/>
        </authorList>
    </citation>
    <scope>NUCLEOTIDE SEQUENCE [LARGE SCALE GENOMIC DNA]</scope>
    <source>
        <strain evidence="1 2">DSM 21332</strain>
    </source>
</reference>
<dbReference type="Proteomes" id="UP001202831">
    <property type="component" value="Unassembled WGS sequence"/>
</dbReference>
<evidence type="ECO:0008006" key="3">
    <source>
        <dbReference type="Google" id="ProtNLM"/>
    </source>
</evidence>
<accession>A0ABT0N1S3</accession>
<comment type="caution">
    <text evidence="1">The sequence shown here is derived from an EMBL/GenBank/DDBJ whole genome shotgun (WGS) entry which is preliminary data.</text>
</comment>
<organism evidence="1 2">
    <name type="scientific">Shewanella corallii</name>
    <dbReference type="NCBI Taxonomy" id="560080"/>
    <lineage>
        <taxon>Bacteria</taxon>
        <taxon>Pseudomonadati</taxon>
        <taxon>Pseudomonadota</taxon>
        <taxon>Gammaproteobacteria</taxon>
        <taxon>Alteromonadales</taxon>
        <taxon>Shewanellaceae</taxon>
        <taxon>Shewanella</taxon>
    </lineage>
</organism>
<proteinExistence type="predicted"/>
<evidence type="ECO:0000313" key="1">
    <source>
        <dbReference type="EMBL" id="MCL2912387.1"/>
    </source>
</evidence>
<sequence length="271" mass="31112">MSNCQYCGNKDVLTREHIVPAYMYNFQKELENRVTGWNEVAQKMVGGEFKIKDVCGTCNNGVLSDLDEYSKMFLQDSGVFVQNYVKNHLSFTYDYDLLLRWLLKVSFNSSRTDGVHKHLFEKYIPFILNGSESPKKNNISIVAQMVAPEVLENSGINKESFLKLSAGSHKLNPFLIRICYGKVRGASGYTLRMIIIGPIVFHLLMFDDNISPGHAATEVRRIIKSESSAKFLMRDRNHILLMQGRKSWLDLYQHQVDRVNNPVNKSFKQNC</sequence>
<dbReference type="RefSeq" id="WP_249247216.1">
    <property type="nucleotide sequence ID" value="NZ_JAKIKT010000001.1"/>
</dbReference>
<gene>
    <name evidence="1" type="ORF">L2725_01075</name>
</gene>
<protein>
    <recommendedName>
        <fullName evidence="3">HNH endonuclease 5 domain-containing protein</fullName>
    </recommendedName>
</protein>
<dbReference type="EMBL" id="JAKIKT010000001">
    <property type="protein sequence ID" value="MCL2912387.1"/>
    <property type="molecule type" value="Genomic_DNA"/>
</dbReference>
<keyword evidence="2" id="KW-1185">Reference proteome</keyword>